<accession>M9MCR4</accession>
<evidence type="ECO:0000256" key="4">
    <source>
        <dbReference type="ARBA" id="ARBA00023015"/>
    </source>
</evidence>
<feature type="region of interest" description="Disordered" evidence="8">
    <location>
        <begin position="176"/>
        <end position="220"/>
    </location>
</feature>
<dbReference type="Pfam" id="PF04082">
    <property type="entry name" value="Fungal_trans"/>
    <property type="match status" value="1"/>
</dbReference>
<feature type="compositionally biased region" description="Polar residues" evidence="8">
    <location>
        <begin position="444"/>
        <end position="453"/>
    </location>
</feature>
<dbReference type="GO" id="GO:0043565">
    <property type="term" value="F:sequence-specific DNA binding"/>
    <property type="evidence" value="ECO:0007669"/>
    <property type="project" value="TreeGrafter"/>
</dbReference>
<keyword evidence="5" id="KW-0238">DNA-binding</keyword>
<feature type="region of interest" description="Disordered" evidence="8">
    <location>
        <begin position="1040"/>
        <end position="1205"/>
    </location>
</feature>
<feature type="compositionally biased region" description="Polar residues" evidence="8">
    <location>
        <begin position="476"/>
        <end position="485"/>
    </location>
</feature>
<dbReference type="SMART" id="SM00906">
    <property type="entry name" value="Fungal_trans"/>
    <property type="match status" value="1"/>
</dbReference>
<dbReference type="GO" id="GO:0000981">
    <property type="term" value="F:DNA-binding transcription factor activity, RNA polymerase II-specific"/>
    <property type="evidence" value="ECO:0007669"/>
    <property type="project" value="InterPro"/>
</dbReference>
<keyword evidence="3" id="KW-0862">Zinc</keyword>
<evidence type="ECO:0000256" key="8">
    <source>
        <dbReference type="SAM" id="MobiDB-lite"/>
    </source>
</evidence>
<feature type="domain" description="Zn(2)-C6 fungal-type" evidence="9">
    <location>
        <begin position="233"/>
        <end position="262"/>
    </location>
</feature>
<dbReference type="GO" id="GO:0008270">
    <property type="term" value="F:zinc ion binding"/>
    <property type="evidence" value="ECO:0007669"/>
    <property type="project" value="InterPro"/>
</dbReference>
<keyword evidence="7" id="KW-0539">Nucleus</keyword>
<name>M9MCR4_PSEA3</name>
<dbReference type="Proteomes" id="UP000011976">
    <property type="component" value="Unassembled WGS sequence"/>
</dbReference>
<evidence type="ECO:0000313" key="11">
    <source>
        <dbReference type="Proteomes" id="UP000011976"/>
    </source>
</evidence>
<dbReference type="CDD" id="cd00067">
    <property type="entry name" value="GAL4"/>
    <property type="match status" value="1"/>
</dbReference>
<dbReference type="PROSITE" id="PS50048">
    <property type="entry name" value="ZN2_CY6_FUNGAL_2"/>
    <property type="match status" value="1"/>
</dbReference>
<dbReference type="InterPro" id="IPR052202">
    <property type="entry name" value="Yeast_MetPath_Reg"/>
</dbReference>
<evidence type="ECO:0000259" key="9">
    <source>
        <dbReference type="PROSITE" id="PS50048"/>
    </source>
</evidence>
<keyword evidence="4" id="KW-0805">Transcription regulation</keyword>
<keyword evidence="6" id="KW-0804">Transcription</keyword>
<feature type="region of interest" description="Disordered" evidence="8">
    <location>
        <begin position="328"/>
        <end position="397"/>
    </location>
</feature>
<feature type="region of interest" description="Disordered" evidence="8">
    <location>
        <begin position="803"/>
        <end position="822"/>
    </location>
</feature>
<dbReference type="GO" id="GO:0005634">
    <property type="term" value="C:nucleus"/>
    <property type="evidence" value="ECO:0007669"/>
    <property type="project" value="UniProtKB-SubCell"/>
</dbReference>
<feature type="compositionally biased region" description="Basic and acidic residues" evidence="8">
    <location>
        <begin position="1051"/>
        <end position="1061"/>
    </location>
</feature>
<dbReference type="PROSITE" id="PS00463">
    <property type="entry name" value="ZN2_CY6_FUNGAL_1"/>
    <property type="match status" value="1"/>
</dbReference>
<evidence type="ECO:0000313" key="10">
    <source>
        <dbReference type="EMBL" id="GAC73768.1"/>
    </source>
</evidence>
<evidence type="ECO:0000256" key="2">
    <source>
        <dbReference type="ARBA" id="ARBA00022723"/>
    </source>
</evidence>
<dbReference type="STRING" id="1151754.M9MCR4"/>
<evidence type="ECO:0000256" key="5">
    <source>
        <dbReference type="ARBA" id="ARBA00023125"/>
    </source>
</evidence>
<dbReference type="InterPro" id="IPR001138">
    <property type="entry name" value="Zn2Cys6_DnaBD"/>
</dbReference>
<dbReference type="Pfam" id="PF00172">
    <property type="entry name" value="Zn_clus"/>
    <property type="match status" value="1"/>
</dbReference>
<dbReference type="PANTHER" id="PTHR47782:SF1">
    <property type="entry name" value="PYRIMIDINE PATHWAY REGULATORY PROTEIN 1"/>
    <property type="match status" value="1"/>
</dbReference>
<dbReference type="PANTHER" id="PTHR47782">
    <property type="entry name" value="ZN(II)2CYS6 TRANSCRIPTION FACTOR (EUROFUNG)-RELATED"/>
    <property type="match status" value="1"/>
</dbReference>
<dbReference type="Gene3D" id="4.10.240.10">
    <property type="entry name" value="Zn(2)-C6 fungal-type DNA-binding domain"/>
    <property type="match status" value="1"/>
</dbReference>
<feature type="compositionally biased region" description="Basic and acidic residues" evidence="8">
    <location>
        <begin position="458"/>
        <end position="472"/>
    </location>
</feature>
<keyword evidence="2" id="KW-0479">Metal-binding</keyword>
<dbReference type="OrthoDB" id="3364175at2759"/>
<dbReference type="CDD" id="cd12148">
    <property type="entry name" value="fungal_TF_MHR"/>
    <property type="match status" value="1"/>
</dbReference>
<feature type="region of interest" description="Disordered" evidence="8">
    <location>
        <begin position="1247"/>
        <end position="1287"/>
    </location>
</feature>
<dbReference type="InterPro" id="IPR036864">
    <property type="entry name" value="Zn2-C6_fun-type_DNA-bd_sf"/>
</dbReference>
<dbReference type="SUPFAM" id="SSF57701">
    <property type="entry name" value="Zn2/Cys6 DNA-binding domain"/>
    <property type="match status" value="1"/>
</dbReference>
<organism evidence="10 11">
    <name type="scientific">Pseudozyma antarctica (strain T-34)</name>
    <name type="common">Yeast</name>
    <name type="synonym">Candida antarctica</name>
    <dbReference type="NCBI Taxonomy" id="1151754"/>
    <lineage>
        <taxon>Eukaryota</taxon>
        <taxon>Fungi</taxon>
        <taxon>Dikarya</taxon>
        <taxon>Basidiomycota</taxon>
        <taxon>Ustilaginomycotina</taxon>
        <taxon>Ustilaginomycetes</taxon>
        <taxon>Ustilaginales</taxon>
        <taxon>Ustilaginaceae</taxon>
        <taxon>Moesziomyces</taxon>
    </lineage>
</organism>
<evidence type="ECO:0000256" key="3">
    <source>
        <dbReference type="ARBA" id="ARBA00022833"/>
    </source>
</evidence>
<dbReference type="InterPro" id="IPR007219">
    <property type="entry name" value="XnlR_reg_dom"/>
</dbReference>
<dbReference type="GO" id="GO:0006351">
    <property type="term" value="P:DNA-templated transcription"/>
    <property type="evidence" value="ECO:0007669"/>
    <property type="project" value="InterPro"/>
</dbReference>
<sequence length="1414" mass="151810">MQRDRARQLGGASKPWFELRTEGCKGLPTSPGTLWLSRRRDLIVTTSVFISLLHRPSPASGSALLCTGFAGNLLEKRGDNVQHQHQAFGFSELICTSRSAAEASPVWLVPSQPAQHIASSACCNRASCIAIRALHPHPPSSSPSPAPTPLHSLIPSTAHAYPGSSIALDYAMDASDSHANGESSRTTTDVTAAASVPSSKPSKRKAEKMQTSPSAADLADSNGVKPLARAVLVCKRCRSKKIKCDQAFPACGSCVKAGEPCVGIDSATGREVSRSYIVDLEHQITQLRAQNAELERLLAERPSSGPLEPGALGMKRPLQHVEDEFPLAASEKSTSPDARPLKRLAASPESDRKPDPARPFLPGLVLGPAGVEVVPSDADGHTTSGARPSMGRLNSHASGLSPARLLCQAIQQSAQAGLHVRDPGSAARIRRSGTQRLGDELNRRATTLSSQDPSKLLSESREAQDGGVKAEARLGSPQSGSATPSDTKKNSPFDDGDPMQYATATETADITVPAPEQALKPSPLPAPFPPLSIARKLIDAYFERVNPQLPILDRSSFMTRFEKACKLGLERARAKLSAHECGTQEADDDKLAIELQPADGHLFHLVFAIAAAMGWTRSSWSAENHHEAAMRFLDPRRLATPNQEGNVGAIMGRDALEQLQCLLLTALYSIMRPMKPGVWYCLGVALRLTTGIGLYTETSGVLEASASASQVVGETLAERKRRLFWCSYALDRQVCVHLGRPFGIADSDIKVNLPWVDSAGDMIQVAIEHQGSDVRQAGSAENDGDSSIEIARREAASTLAALQSSTSEQHDSNRQVAPVSLPKPKDASRWVSLSFFRMRILQSEIQSILYQNAELPRRFSSYGHWKNDVLQRLHAWRRYAPSSKAELEASGCGYNPIFLELNYQQTLLMVYGLSPRFPNASRKDLASVEECSRSIINMYATLSKEGQMNYTWMTGHNVFIACTSYLYAIWQISATDPASFRSSVTLGFRNKVDEIHHFAAACDKVLSSLQWATAEKCRKCLRTMFYATSVVVEKIDRAAPAAADGGSRKNTSHDRPADRSTQRSKSGTNTIKKPHFASPGRESSSLHAPASPQRYPQGTSPGPWSLYAQDRDWRPPATDGTSESGSAQPHPEASAHPSRWNQRPGAVRSPPQQPTAPWPAAELGHDRLATSHDPYASSSGTTPSRGLDTGGGATDASSMSHAWYEAGPGTSPRVMFPDSPSNFDISSLMATSAMELDALFREAGLSAGPSGDQRGWETSTPAMQHSALGPAPPLHGAAGGREQSAPHYGQGEALSFYESVGGSVEGAHASKWGFSAGSGPGINVEHRMAEDMGQGEAFDSDWEALGFGYRIAAPTAYNAFAEPVSDAQQRGFTSMRGDVQSTGAATAASAGNPATGNLATTEFDHRFLDSHMGF</sequence>
<protein>
    <recommendedName>
        <fullName evidence="9">Zn(2)-C6 fungal-type domain-containing protein</fullName>
    </recommendedName>
</protein>
<feature type="compositionally biased region" description="Polar residues" evidence="8">
    <location>
        <begin position="177"/>
        <end position="190"/>
    </location>
</feature>
<evidence type="ECO:0000256" key="6">
    <source>
        <dbReference type="ARBA" id="ARBA00023163"/>
    </source>
</evidence>
<proteinExistence type="predicted"/>
<feature type="region of interest" description="Disordered" evidence="8">
    <location>
        <begin position="415"/>
        <end position="500"/>
    </location>
</feature>
<dbReference type="SMART" id="SM00066">
    <property type="entry name" value="GAL4"/>
    <property type="match status" value="1"/>
</dbReference>
<comment type="subcellular location">
    <subcellularLocation>
        <location evidence="1">Nucleus</location>
    </subcellularLocation>
</comment>
<evidence type="ECO:0000256" key="7">
    <source>
        <dbReference type="ARBA" id="ARBA00023242"/>
    </source>
</evidence>
<gene>
    <name evidence="10" type="ORF">PANT_9c00293</name>
</gene>
<reference evidence="11" key="1">
    <citation type="journal article" date="2013" name="Genome Announc.">
        <title>Genome sequence of the basidiomycetous yeast Pseudozyma antarctica T-34, a producer of the glycolipid biosurfactants mannosylerythritol lipids.</title>
        <authorList>
            <person name="Morita T."/>
            <person name="Koike H."/>
            <person name="Koyama Y."/>
            <person name="Hagiwara H."/>
            <person name="Ito E."/>
            <person name="Fukuoka T."/>
            <person name="Imura T."/>
            <person name="Machida M."/>
            <person name="Kitamoto D."/>
        </authorList>
    </citation>
    <scope>NUCLEOTIDE SEQUENCE [LARGE SCALE GENOMIC DNA]</scope>
    <source>
        <strain evidence="11">T-34</strain>
    </source>
</reference>
<dbReference type="GO" id="GO:0045944">
    <property type="term" value="P:positive regulation of transcription by RNA polymerase II"/>
    <property type="evidence" value="ECO:0007669"/>
    <property type="project" value="TreeGrafter"/>
</dbReference>
<evidence type="ECO:0000256" key="1">
    <source>
        <dbReference type="ARBA" id="ARBA00004123"/>
    </source>
</evidence>
<dbReference type="EMBL" id="DF196775">
    <property type="protein sequence ID" value="GAC73768.1"/>
    <property type="molecule type" value="Genomic_DNA"/>
</dbReference>